<evidence type="ECO:0000313" key="9">
    <source>
        <dbReference type="Proteomes" id="UP000679335"/>
    </source>
</evidence>
<evidence type="ECO:0000313" key="8">
    <source>
        <dbReference type="EMBL" id="QWC15444.1"/>
    </source>
</evidence>
<evidence type="ECO:0000256" key="3">
    <source>
        <dbReference type="ARBA" id="ARBA00022989"/>
    </source>
</evidence>
<evidence type="ECO:0000256" key="1">
    <source>
        <dbReference type="ARBA" id="ARBA00004370"/>
    </source>
</evidence>
<keyword evidence="8" id="KW-0378">Hydrolase</keyword>
<dbReference type="Proteomes" id="UP000679335">
    <property type="component" value="Chromosome"/>
</dbReference>
<reference evidence="8 9" key="1">
    <citation type="submission" date="2021-05" db="EMBL/GenBank/DDBJ databases">
        <title>Novel species in genus Cellulomonas.</title>
        <authorList>
            <person name="Zhang G."/>
        </authorList>
    </citation>
    <scope>NUCLEOTIDE SEQUENCE [LARGE SCALE GENOMIC DNA]</scope>
    <source>
        <strain evidence="9">zg-ZUI157</strain>
    </source>
</reference>
<proteinExistence type="predicted"/>
<dbReference type="CDD" id="cd06530">
    <property type="entry name" value="S26_SPase_I"/>
    <property type="match status" value="1"/>
</dbReference>
<keyword evidence="2" id="KW-0812">Transmembrane</keyword>
<keyword evidence="3" id="KW-1133">Transmembrane helix</keyword>
<dbReference type="RefSeq" id="WP_208196011.1">
    <property type="nucleotide sequence ID" value="NZ_CP076023.1"/>
</dbReference>
<feature type="compositionally biased region" description="Polar residues" evidence="6">
    <location>
        <begin position="87"/>
        <end position="98"/>
    </location>
</feature>
<feature type="domain" description="Peptidase S26" evidence="7">
    <location>
        <begin position="11"/>
        <end position="78"/>
    </location>
</feature>
<gene>
    <name evidence="8" type="ORF">KKR89_14230</name>
</gene>
<keyword evidence="4" id="KW-0472">Membrane</keyword>
<sequence length="186" mass="19382">MLVLKRLTRVVAVVLVLGTVTTGAVLWFSGHRMFAVASASMTPALPVGDLVLTAPPRDVEIGDVVTFPAPQGARYGYVTHRVARVDSSTDGGSLTTRGDANETVDPSPVDAADVVGVVHGQIPRAGYALVFLQQPAGLAAVVTGLFSVALLWDLFFPEQPHAAAARPQRAALPRGPVRPNEAAVAT</sequence>
<dbReference type="InterPro" id="IPR001733">
    <property type="entry name" value="Peptidase_S26B"/>
</dbReference>
<evidence type="ECO:0000256" key="4">
    <source>
        <dbReference type="ARBA" id="ARBA00023136"/>
    </source>
</evidence>
<evidence type="ECO:0000256" key="6">
    <source>
        <dbReference type="SAM" id="MobiDB-lite"/>
    </source>
</evidence>
<dbReference type="SUPFAM" id="SSF51306">
    <property type="entry name" value="LexA/Signal peptidase"/>
    <property type="match status" value="1"/>
</dbReference>
<dbReference type="PANTHER" id="PTHR10806:SF6">
    <property type="entry name" value="SIGNAL PEPTIDASE COMPLEX CATALYTIC SUBUNIT SEC11"/>
    <property type="match status" value="1"/>
</dbReference>
<dbReference type="Pfam" id="PF10502">
    <property type="entry name" value="Peptidase_S26"/>
    <property type="match status" value="1"/>
</dbReference>
<evidence type="ECO:0000256" key="5">
    <source>
        <dbReference type="NCBIfam" id="TIGR02228"/>
    </source>
</evidence>
<dbReference type="GO" id="GO:0009003">
    <property type="term" value="F:signal peptidase activity"/>
    <property type="evidence" value="ECO:0007669"/>
    <property type="project" value="UniProtKB-EC"/>
</dbReference>
<dbReference type="InterPro" id="IPR036286">
    <property type="entry name" value="LexA/Signal_pep-like_sf"/>
</dbReference>
<comment type="subcellular location">
    <subcellularLocation>
        <location evidence="1">Membrane</location>
    </subcellularLocation>
</comment>
<evidence type="ECO:0000256" key="2">
    <source>
        <dbReference type="ARBA" id="ARBA00022692"/>
    </source>
</evidence>
<feature type="region of interest" description="Disordered" evidence="6">
    <location>
        <begin position="87"/>
        <end position="106"/>
    </location>
</feature>
<keyword evidence="9" id="KW-1185">Reference proteome</keyword>
<feature type="region of interest" description="Disordered" evidence="6">
    <location>
        <begin position="166"/>
        <end position="186"/>
    </location>
</feature>
<dbReference type="PANTHER" id="PTHR10806">
    <property type="entry name" value="SIGNAL PEPTIDASE COMPLEX CATALYTIC SUBUNIT SEC11"/>
    <property type="match status" value="1"/>
</dbReference>
<evidence type="ECO:0000259" key="7">
    <source>
        <dbReference type="Pfam" id="PF10502"/>
    </source>
</evidence>
<dbReference type="EC" id="3.4.21.89" evidence="5"/>
<name>A0ABX8GH27_9CELL</name>
<dbReference type="EMBL" id="CP076023">
    <property type="protein sequence ID" value="QWC15444.1"/>
    <property type="molecule type" value="Genomic_DNA"/>
</dbReference>
<dbReference type="NCBIfam" id="TIGR02228">
    <property type="entry name" value="sigpep_I_arch"/>
    <property type="match status" value="1"/>
</dbReference>
<protein>
    <recommendedName>
        <fullName evidence="5">Signal peptidase I</fullName>
        <ecNumber evidence="5">3.4.21.89</ecNumber>
    </recommendedName>
</protein>
<dbReference type="InterPro" id="IPR019533">
    <property type="entry name" value="Peptidase_S26"/>
</dbReference>
<organism evidence="8 9">
    <name type="scientific">Cellulomonas dongxiuzhuiae</name>
    <dbReference type="NCBI Taxonomy" id="2819979"/>
    <lineage>
        <taxon>Bacteria</taxon>
        <taxon>Bacillati</taxon>
        <taxon>Actinomycetota</taxon>
        <taxon>Actinomycetes</taxon>
        <taxon>Micrococcales</taxon>
        <taxon>Cellulomonadaceae</taxon>
        <taxon>Cellulomonas</taxon>
    </lineage>
</organism>
<accession>A0ABX8GH27</accession>